<organism evidence="5 6">
    <name type="scientific">Candidatus Scybalocola faecigallinarum</name>
    <dbReference type="NCBI Taxonomy" id="2840941"/>
    <lineage>
        <taxon>Bacteria</taxon>
        <taxon>Bacillati</taxon>
        <taxon>Bacillota</taxon>
        <taxon>Clostridia</taxon>
        <taxon>Lachnospirales</taxon>
        <taxon>Lachnospiraceae</taxon>
        <taxon>Lachnospiraceae incertae sedis</taxon>
        <taxon>Candidatus Scybalocola (ex Gilroy et al. 2021)</taxon>
    </lineage>
</organism>
<feature type="transmembrane region" description="Helical" evidence="3">
    <location>
        <begin position="303"/>
        <end position="321"/>
    </location>
</feature>
<evidence type="ECO:0000256" key="2">
    <source>
        <dbReference type="SAM" id="MobiDB-lite"/>
    </source>
</evidence>
<dbReference type="EMBL" id="DVIT01000012">
    <property type="protein sequence ID" value="HIS46456.1"/>
    <property type="molecule type" value="Genomic_DNA"/>
</dbReference>
<feature type="coiled-coil region" evidence="1">
    <location>
        <begin position="375"/>
        <end position="461"/>
    </location>
</feature>
<keyword evidence="3" id="KW-0812">Transmembrane</keyword>
<dbReference type="GO" id="GO:0006302">
    <property type="term" value="P:double-strand break repair"/>
    <property type="evidence" value="ECO:0007669"/>
    <property type="project" value="InterPro"/>
</dbReference>
<feature type="region of interest" description="Disordered" evidence="2">
    <location>
        <begin position="269"/>
        <end position="291"/>
    </location>
</feature>
<feature type="transmembrane region" description="Helical" evidence="3">
    <location>
        <begin position="327"/>
        <end position="351"/>
    </location>
</feature>
<dbReference type="Proteomes" id="UP000823927">
    <property type="component" value="Unassembled WGS sequence"/>
</dbReference>
<proteinExistence type="predicted"/>
<comment type="caution">
    <text evidence="5">The sequence shown here is derived from an EMBL/GenBank/DDBJ whole genome shotgun (WGS) entry which is preliminary data.</text>
</comment>
<dbReference type="InterPro" id="IPR038729">
    <property type="entry name" value="Rad50/SbcC_AAA"/>
</dbReference>
<evidence type="ECO:0000259" key="4">
    <source>
        <dbReference type="Pfam" id="PF13476"/>
    </source>
</evidence>
<dbReference type="Pfam" id="PF13476">
    <property type="entry name" value="AAA_23"/>
    <property type="match status" value="1"/>
</dbReference>
<sequence length="611" mass="68903">MVIKELDLIHFGKFHHYKIELGPHLNVLCGPNEAGKSTICAFIRCMLFGARRLRGRAAASDLYSRYLPWETPGSYEGAIIFEYSRRTYRLYRNFYKDGQSVSLICLDTGKPEALPHGHLGDLIPGLTEENYLNTIHVAQGHSAMDTQFALELQSQAANLVMTGSATLHLGQALDYLKEERLKLQKTAPADQLKLLEEKIDTIKAQKAAWSRENETEGRQQGKDDPEALAGQLARVRREMQQCQTRAGMLISEEKQWTQIVHDRQARADFWETRKAPPETDGGDDNDQSSHGHTNVSGTFARRWLVCLAAGAVLGVLFMLLWSFLPPWLAGAGSAVSLFLVILGILGGMGLFGRKGDMEQPEPKRQPSEAAAPEQRKAAMAQADQARQQLAQIKKEKEQLGQDLSLLEQKEAQLQEQLGILKKHQERREWEAERQAEADNALEEYEEQVKALKSEIKALDQELFCIDTARQTIQSLAQEIHEDFGGQLCREASRIMEEITGNARRFYVNPDLKVSVDNSRTLVPMDRLSKGTVEQMHVALRLSASELVFGSEEMPVILDDTFAFYDDGRLKAFLRWLSEKRAGQAILMTCQHRECDMLDGLNVDYNYVNLEA</sequence>
<reference evidence="5" key="2">
    <citation type="journal article" date="2021" name="PeerJ">
        <title>Extensive microbial diversity within the chicken gut microbiome revealed by metagenomics and culture.</title>
        <authorList>
            <person name="Gilroy R."/>
            <person name="Ravi A."/>
            <person name="Getino M."/>
            <person name="Pursley I."/>
            <person name="Horton D.L."/>
            <person name="Alikhan N.F."/>
            <person name="Baker D."/>
            <person name="Gharbi K."/>
            <person name="Hall N."/>
            <person name="Watson M."/>
            <person name="Adriaenssens E.M."/>
            <person name="Foster-Nyarko E."/>
            <person name="Jarju S."/>
            <person name="Secka A."/>
            <person name="Antonio M."/>
            <person name="Oren A."/>
            <person name="Chaudhuri R.R."/>
            <person name="La Ragione R."/>
            <person name="Hildebrand F."/>
            <person name="Pallen M.J."/>
        </authorList>
    </citation>
    <scope>NUCLEOTIDE SEQUENCE</scope>
    <source>
        <strain evidence="5">CHK178-757</strain>
    </source>
</reference>
<dbReference type="AlphaFoldDB" id="A0A9D1JPR9"/>
<feature type="region of interest" description="Disordered" evidence="2">
    <location>
        <begin position="206"/>
        <end position="225"/>
    </location>
</feature>
<dbReference type="PANTHER" id="PTHR41259">
    <property type="entry name" value="DOUBLE-STRAND BREAK REPAIR RAD50 ATPASE, PUTATIVE-RELATED"/>
    <property type="match status" value="1"/>
</dbReference>
<accession>A0A9D1JPR9</accession>
<dbReference type="PANTHER" id="PTHR41259:SF1">
    <property type="entry name" value="DOUBLE-STRAND BREAK REPAIR RAD50 ATPASE, PUTATIVE-RELATED"/>
    <property type="match status" value="1"/>
</dbReference>
<evidence type="ECO:0000313" key="6">
    <source>
        <dbReference type="Proteomes" id="UP000823927"/>
    </source>
</evidence>
<protein>
    <submittedName>
        <fullName evidence="5">AAA family ATPase</fullName>
    </submittedName>
</protein>
<keyword evidence="1" id="KW-0175">Coiled coil</keyword>
<dbReference type="GO" id="GO:0016887">
    <property type="term" value="F:ATP hydrolysis activity"/>
    <property type="evidence" value="ECO:0007669"/>
    <property type="project" value="InterPro"/>
</dbReference>
<evidence type="ECO:0000313" key="5">
    <source>
        <dbReference type="EMBL" id="HIS46456.1"/>
    </source>
</evidence>
<keyword evidence="3" id="KW-1133">Transmembrane helix</keyword>
<dbReference type="SUPFAM" id="SSF52540">
    <property type="entry name" value="P-loop containing nucleoside triphosphate hydrolases"/>
    <property type="match status" value="1"/>
</dbReference>
<gene>
    <name evidence="5" type="ORF">IAB46_02675</name>
</gene>
<dbReference type="InterPro" id="IPR027417">
    <property type="entry name" value="P-loop_NTPase"/>
</dbReference>
<reference evidence="5" key="1">
    <citation type="submission" date="2020-10" db="EMBL/GenBank/DDBJ databases">
        <authorList>
            <person name="Gilroy R."/>
        </authorList>
    </citation>
    <scope>NUCLEOTIDE SEQUENCE</scope>
    <source>
        <strain evidence="5">CHK178-757</strain>
    </source>
</reference>
<dbReference type="Gene3D" id="3.40.50.300">
    <property type="entry name" value="P-loop containing nucleotide triphosphate hydrolases"/>
    <property type="match status" value="2"/>
</dbReference>
<evidence type="ECO:0000256" key="1">
    <source>
        <dbReference type="SAM" id="Coils"/>
    </source>
</evidence>
<feature type="domain" description="Rad50/SbcC-type AAA" evidence="4">
    <location>
        <begin position="6"/>
        <end position="243"/>
    </location>
</feature>
<name>A0A9D1JPR9_9FIRM</name>
<keyword evidence="3" id="KW-0472">Membrane</keyword>
<evidence type="ECO:0000256" key="3">
    <source>
        <dbReference type="SAM" id="Phobius"/>
    </source>
</evidence>